<protein>
    <recommendedName>
        <fullName evidence="3">DUF5672 domain-containing protein</fullName>
    </recommendedName>
</protein>
<name>A0A1V6UFL5_9EURO</name>
<accession>A0A1V6UFL5</accession>
<evidence type="ECO:0000313" key="2">
    <source>
        <dbReference type="Proteomes" id="UP000191500"/>
    </source>
</evidence>
<dbReference type="Gene3D" id="3.90.550.10">
    <property type="entry name" value="Spore Coat Polysaccharide Biosynthesis Protein SpsA, Chain A"/>
    <property type="match status" value="1"/>
</dbReference>
<dbReference type="PANTHER" id="PTHR11183">
    <property type="entry name" value="GLYCOGENIN SUBFAMILY MEMBER"/>
    <property type="match status" value="1"/>
</dbReference>
<organism evidence="1 2">
    <name type="scientific">Penicillium coprophilum</name>
    <dbReference type="NCBI Taxonomy" id="36646"/>
    <lineage>
        <taxon>Eukaryota</taxon>
        <taxon>Fungi</taxon>
        <taxon>Dikarya</taxon>
        <taxon>Ascomycota</taxon>
        <taxon>Pezizomycotina</taxon>
        <taxon>Eurotiomycetes</taxon>
        <taxon>Eurotiomycetidae</taxon>
        <taxon>Eurotiales</taxon>
        <taxon>Aspergillaceae</taxon>
        <taxon>Penicillium</taxon>
    </lineage>
</organism>
<dbReference type="STRING" id="36646.A0A1V6UFL5"/>
<proteinExistence type="predicted"/>
<evidence type="ECO:0000313" key="1">
    <source>
        <dbReference type="EMBL" id="OQE37238.1"/>
    </source>
</evidence>
<reference evidence="2" key="1">
    <citation type="journal article" date="2017" name="Nat. Microbiol.">
        <title>Global analysis of biosynthetic gene clusters reveals vast potential of secondary metabolite production in Penicillium species.</title>
        <authorList>
            <person name="Nielsen J.C."/>
            <person name="Grijseels S."/>
            <person name="Prigent S."/>
            <person name="Ji B."/>
            <person name="Dainat J."/>
            <person name="Nielsen K.F."/>
            <person name="Frisvad J.C."/>
            <person name="Workman M."/>
            <person name="Nielsen J."/>
        </authorList>
    </citation>
    <scope>NUCLEOTIDE SEQUENCE [LARGE SCALE GENOMIC DNA]</scope>
    <source>
        <strain evidence="2">IBT 31321</strain>
    </source>
</reference>
<gene>
    <name evidence="1" type="ORF">PENCOP_c010G08777</name>
</gene>
<keyword evidence="2" id="KW-1185">Reference proteome</keyword>
<dbReference type="Proteomes" id="UP000191500">
    <property type="component" value="Unassembled WGS sequence"/>
</dbReference>
<sequence length="321" mass="36904">MVVVHRNPTFTPYLRKVTAVVTCLALFIWASTTLSFCGSTDHARPPRYAFATVLTAGNDLEFPDIEEPYLEAARLLTFQLLRNPRTRTRIDNVPFLILVTPDVPQQHRDILSREGATVVPVESLGNDWSSSQRRDTALAKLNLWKLEEYDKIAFLNVQSVIFRPIYDIFESPATTIRVATNPTGRIPKNYMIAAPQNLRMDLNLQLVSGHEFSQKSRMDDGFFILHPSKDLYNYYVGLRHMMDEDDSVHHEQDFINYAHRADGPMPWQNLGAGWNQKDASQSDYEKGLKSINHKWWRPIADDFIGDRIAMSMDEMTAYLNH</sequence>
<evidence type="ECO:0008006" key="3">
    <source>
        <dbReference type="Google" id="ProtNLM"/>
    </source>
</evidence>
<dbReference type="EMBL" id="MDDG01000010">
    <property type="protein sequence ID" value="OQE37238.1"/>
    <property type="molecule type" value="Genomic_DNA"/>
</dbReference>
<dbReference type="AlphaFoldDB" id="A0A1V6UFL5"/>
<dbReference type="InterPro" id="IPR029044">
    <property type="entry name" value="Nucleotide-diphossugar_trans"/>
</dbReference>
<comment type="caution">
    <text evidence="1">The sequence shown here is derived from an EMBL/GenBank/DDBJ whole genome shotgun (WGS) entry which is preliminary data.</text>
</comment>
<dbReference type="InterPro" id="IPR050587">
    <property type="entry name" value="GNT1/Glycosyltrans_8"/>
</dbReference>
<dbReference type="SUPFAM" id="SSF53448">
    <property type="entry name" value="Nucleotide-diphospho-sugar transferases"/>
    <property type="match status" value="1"/>
</dbReference>